<gene>
    <name evidence="2" type="primary">LOC107804154</name>
</gene>
<keyword evidence="1" id="KW-1185">Reference proteome</keyword>
<dbReference type="GeneID" id="107804154"/>
<dbReference type="Pfam" id="PF13963">
    <property type="entry name" value="Transpos_assoc"/>
    <property type="match status" value="1"/>
</dbReference>
<dbReference type="OMA" id="RCDGKRR"/>
<dbReference type="KEGG" id="nta:107804154"/>
<dbReference type="PANTHER" id="PTHR10775">
    <property type="entry name" value="OS08G0208400 PROTEIN"/>
    <property type="match status" value="1"/>
</dbReference>
<sequence length="285" mass="33285">MDKSWLNIKNRWDIRYIEGIDNFLGWAYSQPNVSTVIRCPCKGCRNTVFKARIQVRRDLLGKGFWESYKVWDLHGEVLVRVENSNAANNDEVNDENFEEDNIPEMIHDAFVYTNMEDMNSLPRDNEEPNGHARKFYKLLEDAETEIYPGCKKVSKLSFVVRLLHLKCLNHWSNKSVDALLSFFKEVLPEGSFVPNSFYEAKKVLRDLGLGYNKIDACENDCILYWREYANAESCPKCSKPRWNSKENGGKKVAHKVLRHFQTKTTEIVHGKRDIKKDEMAQRGMY</sequence>
<dbReference type="RefSeq" id="XP_016483469.1">
    <property type="nucleotide sequence ID" value="XM_016627983.1"/>
</dbReference>
<reference evidence="1" key="1">
    <citation type="journal article" date="2014" name="Nat. Commun.">
        <title>The tobacco genome sequence and its comparison with those of tomato and potato.</title>
        <authorList>
            <person name="Sierro N."/>
            <person name="Battey J.N."/>
            <person name="Ouadi S."/>
            <person name="Bakaher N."/>
            <person name="Bovet L."/>
            <person name="Willig A."/>
            <person name="Goepfert S."/>
            <person name="Peitsch M.C."/>
            <person name="Ivanov N.V."/>
        </authorList>
    </citation>
    <scope>NUCLEOTIDE SEQUENCE [LARGE SCALE GENOMIC DNA]</scope>
</reference>
<dbReference type="InterPro" id="IPR029480">
    <property type="entry name" value="Transpos_assoc"/>
</dbReference>
<reference evidence="2" key="2">
    <citation type="submission" date="2025-08" db="UniProtKB">
        <authorList>
            <consortium name="RefSeq"/>
        </authorList>
    </citation>
    <scope>IDENTIFICATION</scope>
</reference>
<dbReference type="OrthoDB" id="1292058at2759"/>
<protein>
    <submittedName>
        <fullName evidence="2">Uncharacterized protein isoform X1</fullName>
    </submittedName>
</protein>
<evidence type="ECO:0000313" key="1">
    <source>
        <dbReference type="Proteomes" id="UP000790787"/>
    </source>
</evidence>
<proteinExistence type="predicted"/>
<dbReference type="PANTHER" id="PTHR10775:SF159">
    <property type="entry name" value="TNP2"/>
    <property type="match status" value="1"/>
</dbReference>
<dbReference type="AlphaFoldDB" id="A0A1S4B3P5"/>
<accession>A0A1S4B3P5</accession>
<name>A0A1S4B3P5_TOBAC</name>
<organism evidence="1 2">
    <name type="scientific">Nicotiana tabacum</name>
    <name type="common">Common tobacco</name>
    <dbReference type="NCBI Taxonomy" id="4097"/>
    <lineage>
        <taxon>Eukaryota</taxon>
        <taxon>Viridiplantae</taxon>
        <taxon>Streptophyta</taxon>
        <taxon>Embryophyta</taxon>
        <taxon>Tracheophyta</taxon>
        <taxon>Spermatophyta</taxon>
        <taxon>Magnoliopsida</taxon>
        <taxon>eudicotyledons</taxon>
        <taxon>Gunneridae</taxon>
        <taxon>Pentapetalae</taxon>
        <taxon>asterids</taxon>
        <taxon>lamiids</taxon>
        <taxon>Solanales</taxon>
        <taxon>Solanaceae</taxon>
        <taxon>Nicotianoideae</taxon>
        <taxon>Nicotianeae</taxon>
        <taxon>Nicotiana</taxon>
    </lineage>
</organism>
<dbReference type="PaxDb" id="4097-A0A1S4B3P5"/>
<evidence type="ECO:0000313" key="2">
    <source>
        <dbReference type="RefSeq" id="XP_016483469.1"/>
    </source>
</evidence>
<dbReference type="Proteomes" id="UP000790787">
    <property type="component" value="Chromosome 9"/>
</dbReference>